<accession>A0A2U1B738</accession>
<evidence type="ECO:0000313" key="6">
    <source>
        <dbReference type="Proteomes" id="UP000245959"/>
    </source>
</evidence>
<evidence type="ECO:0000256" key="2">
    <source>
        <dbReference type="ARBA" id="ARBA00023125"/>
    </source>
</evidence>
<evidence type="ECO:0000313" key="5">
    <source>
        <dbReference type="EMBL" id="PVY44337.1"/>
    </source>
</evidence>
<keyword evidence="3" id="KW-0804">Transcription</keyword>
<dbReference type="PANTHER" id="PTHR43280:SF2">
    <property type="entry name" value="HTH-TYPE TRANSCRIPTIONAL REGULATOR EXSA"/>
    <property type="match status" value="1"/>
</dbReference>
<keyword evidence="2 5" id="KW-0238">DNA-binding</keyword>
<reference evidence="5 6" key="1">
    <citation type="submission" date="2018-04" db="EMBL/GenBank/DDBJ databases">
        <title>Genomic Encyclopedia of Type Strains, Phase IV (KMG-IV): sequencing the most valuable type-strain genomes for metagenomic binning, comparative biology and taxonomic classification.</title>
        <authorList>
            <person name="Goeker M."/>
        </authorList>
    </citation>
    <scope>NUCLEOTIDE SEQUENCE [LARGE SCALE GENOMIC DNA]</scope>
    <source>
        <strain evidence="5 6">DSM 14823</strain>
    </source>
</reference>
<dbReference type="AlphaFoldDB" id="A0A2U1B738"/>
<dbReference type="GO" id="GO:0043565">
    <property type="term" value="F:sequence-specific DNA binding"/>
    <property type="evidence" value="ECO:0007669"/>
    <property type="project" value="InterPro"/>
</dbReference>
<dbReference type="InterPro" id="IPR020449">
    <property type="entry name" value="Tscrpt_reg_AraC-type_HTH"/>
</dbReference>
<dbReference type="PANTHER" id="PTHR43280">
    <property type="entry name" value="ARAC-FAMILY TRANSCRIPTIONAL REGULATOR"/>
    <property type="match status" value="1"/>
</dbReference>
<dbReference type="SUPFAM" id="SSF51182">
    <property type="entry name" value="RmlC-like cupins"/>
    <property type="match status" value="1"/>
</dbReference>
<comment type="caution">
    <text evidence="5">The sequence shown here is derived from an EMBL/GenBank/DDBJ whole genome shotgun (WGS) entry which is preliminary data.</text>
</comment>
<evidence type="ECO:0000259" key="4">
    <source>
        <dbReference type="PROSITE" id="PS01124"/>
    </source>
</evidence>
<keyword evidence="1" id="KW-0805">Transcription regulation</keyword>
<dbReference type="InterPro" id="IPR018060">
    <property type="entry name" value="HTH_AraC"/>
</dbReference>
<dbReference type="SUPFAM" id="SSF46689">
    <property type="entry name" value="Homeodomain-like"/>
    <property type="match status" value="1"/>
</dbReference>
<feature type="domain" description="HTH araC/xylS-type" evidence="4">
    <location>
        <begin position="215"/>
        <end position="312"/>
    </location>
</feature>
<dbReference type="SMART" id="SM00342">
    <property type="entry name" value="HTH_ARAC"/>
    <property type="match status" value="1"/>
</dbReference>
<dbReference type="Proteomes" id="UP000245959">
    <property type="component" value="Unassembled WGS sequence"/>
</dbReference>
<dbReference type="GO" id="GO:0003700">
    <property type="term" value="F:DNA-binding transcription factor activity"/>
    <property type="evidence" value="ECO:0007669"/>
    <property type="project" value="InterPro"/>
</dbReference>
<dbReference type="Pfam" id="PF12833">
    <property type="entry name" value="HTH_18"/>
    <property type="match status" value="1"/>
</dbReference>
<dbReference type="PRINTS" id="PR00032">
    <property type="entry name" value="HTHARAC"/>
</dbReference>
<gene>
    <name evidence="5" type="ORF">C8D82_10792</name>
</gene>
<dbReference type="Gene3D" id="1.10.10.60">
    <property type="entry name" value="Homeodomain-like"/>
    <property type="match status" value="1"/>
</dbReference>
<name>A0A2U1B738_9BACT</name>
<protein>
    <submittedName>
        <fullName evidence="5">AraC-like DNA-binding protein</fullName>
    </submittedName>
</protein>
<dbReference type="InterPro" id="IPR009057">
    <property type="entry name" value="Homeodomain-like_sf"/>
</dbReference>
<evidence type="ECO:0000256" key="3">
    <source>
        <dbReference type="ARBA" id="ARBA00023163"/>
    </source>
</evidence>
<dbReference type="EMBL" id="QEKH01000007">
    <property type="protein sequence ID" value="PVY44337.1"/>
    <property type="molecule type" value="Genomic_DNA"/>
</dbReference>
<dbReference type="PROSITE" id="PS01124">
    <property type="entry name" value="HTH_ARAC_FAMILY_2"/>
    <property type="match status" value="1"/>
</dbReference>
<keyword evidence="6" id="KW-1185">Reference proteome</keyword>
<proteinExistence type="predicted"/>
<organism evidence="5 6">
    <name type="scientific">Victivallis vadensis</name>
    <dbReference type="NCBI Taxonomy" id="172901"/>
    <lineage>
        <taxon>Bacteria</taxon>
        <taxon>Pseudomonadati</taxon>
        <taxon>Lentisphaerota</taxon>
        <taxon>Lentisphaeria</taxon>
        <taxon>Victivallales</taxon>
        <taxon>Victivallaceae</taxon>
        <taxon>Victivallis</taxon>
    </lineage>
</organism>
<evidence type="ECO:0000256" key="1">
    <source>
        <dbReference type="ARBA" id="ARBA00023015"/>
    </source>
</evidence>
<sequence length="315" mass="35382">MNFRENGNMICVMYQELHSQVFLFNRFMGELLAAAAPLVFDDIGIRVAVVHDLVHLAGARVPEHEHPVYELAWIRSGAMTYVIDEVRMENTGENFRMVLIPPSTLHYRFSMEEVSVIRSAELQFSPHSSQAAQLLAALPERIRECGFALSPSPGVRARLAGLDDCVASGGRIDRKIAEFLLYGSILELLRGFLAGPDRAPEASRPAPASRPELIKYIRMLVEDRINGTVDQQDFIRLSGVGERQFNRIFQAETGMTLNAYIISRRLANAEQMLRAGAMVGEVAKTLGFSSPSYFIAFFRKHRGMTPRKFQEMSEN</sequence>
<dbReference type="InterPro" id="IPR011051">
    <property type="entry name" value="RmlC_Cupin_sf"/>
</dbReference>